<name>A0AAV7UM57_PLEWA</name>
<comment type="caution">
    <text evidence="1">The sequence shown here is derived from an EMBL/GenBank/DDBJ whole genome shotgun (WGS) entry which is preliminary data.</text>
</comment>
<protein>
    <submittedName>
        <fullName evidence="1">Uncharacterized protein</fullName>
    </submittedName>
</protein>
<organism evidence="1 2">
    <name type="scientific">Pleurodeles waltl</name>
    <name type="common">Iberian ribbed newt</name>
    <dbReference type="NCBI Taxonomy" id="8319"/>
    <lineage>
        <taxon>Eukaryota</taxon>
        <taxon>Metazoa</taxon>
        <taxon>Chordata</taxon>
        <taxon>Craniata</taxon>
        <taxon>Vertebrata</taxon>
        <taxon>Euteleostomi</taxon>
        <taxon>Amphibia</taxon>
        <taxon>Batrachia</taxon>
        <taxon>Caudata</taxon>
        <taxon>Salamandroidea</taxon>
        <taxon>Salamandridae</taxon>
        <taxon>Pleurodelinae</taxon>
        <taxon>Pleurodeles</taxon>
    </lineage>
</organism>
<reference evidence="1" key="1">
    <citation type="journal article" date="2022" name="bioRxiv">
        <title>Sequencing and chromosome-scale assembly of the giantPleurodeles waltlgenome.</title>
        <authorList>
            <person name="Brown T."/>
            <person name="Elewa A."/>
            <person name="Iarovenko S."/>
            <person name="Subramanian E."/>
            <person name="Araus A.J."/>
            <person name="Petzold A."/>
            <person name="Susuki M."/>
            <person name="Suzuki K.-i.T."/>
            <person name="Hayashi T."/>
            <person name="Toyoda A."/>
            <person name="Oliveira C."/>
            <person name="Osipova E."/>
            <person name="Leigh N.D."/>
            <person name="Simon A."/>
            <person name="Yun M.H."/>
        </authorList>
    </citation>
    <scope>NUCLEOTIDE SEQUENCE</scope>
    <source>
        <strain evidence="1">20211129_DDA</strain>
        <tissue evidence="1">Liver</tissue>
    </source>
</reference>
<evidence type="ECO:0000313" key="1">
    <source>
        <dbReference type="EMBL" id="KAJ1189781.1"/>
    </source>
</evidence>
<sequence>MEKPIAHHQERVEDVDRRSHSNNMRLVGLPQHTKCPSMKLVLENWLSSMILGDKASNIHCCESPFRVGDHGRGTALSCGRETVKPSRLEVLLASKVVSCITGLRFVEREWEWCKAAILDQPQSPF</sequence>
<dbReference type="AlphaFoldDB" id="A0AAV7UM57"/>
<gene>
    <name evidence="1" type="ORF">NDU88_006523</name>
</gene>
<keyword evidence="2" id="KW-1185">Reference proteome</keyword>
<proteinExistence type="predicted"/>
<evidence type="ECO:0000313" key="2">
    <source>
        <dbReference type="Proteomes" id="UP001066276"/>
    </source>
</evidence>
<dbReference type="Proteomes" id="UP001066276">
    <property type="component" value="Chromosome 3_1"/>
</dbReference>
<dbReference type="EMBL" id="JANPWB010000005">
    <property type="protein sequence ID" value="KAJ1189781.1"/>
    <property type="molecule type" value="Genomic_DNA"/>
</dbReference>
<accession>A0AAV7UM57</accession>